<feature type="coiled-coil region" evidence="6">
    <location>
        <begin position="127"/>
        <end position="161"/>
    </location>
</feature>
<evidence type="ECO:0000256" key="1">
    <source>
        <dbReference type="ARBA" id="ARBA00004123"/>
    </source>
</evidence>
<evidence type="ECO:0000256" key="2">
    <source>
        <dbReference type="ARBA" id="ARBA00004496"/>
    </source>
</evidence>
<evidence type="ECO:0000256" key="4">
    <source>
        <dbReference type="ARBA" id="ARBA00023186"/>
    </source>
</evidence>
<evidence type="ECO:0000256" key="3">
    <source>
        <dbReference type="ARBA" id="ARBA00022490"/>
    </source>
</evidence>
<organism evidence="8 9">
    <name type="scientific">Eeniella nana</name>
    <name type="common">Yeast</name>
    <name type="synonym">Brettanomyces nanus</name>
    <dbReference type="NCBI Taxonomy" id="13502"/>
    <lineage>
        <taxon>Eukaryota</taxon>
        <taxon>Fungi</taxon>
        <taxon>Dikarya</taxon>
        <taxon>Ascomycota</taxon>
        <taxon>Saccharomycotina</taxon>
        <taxon>Pichiomycetes</taxon>
        <taxon>Pichiales</taxon>
        <taxon>Pichiaceae</taxon>
        <taxon>Brettanomyces</taxon>
    </lineage>
</organism>
<name>A0A875S2G5_EENNA</name>
<accession>A0A875S2G5</accession>
<dbReference type="PROSITE" id="PS50076">
    <property type="entry name" value="DNAJ_2"/>
    <property type="match status" value="1"/>
</dbReference>
<dbReference type="Gene3D" id="1.10.287.110">
    <property type="entry name" value="DnaJ domain"/>
    <property type="match status" value="1"/>
</dbReference>
<dbReference type="RefSeq" id="XP_038777584.1">
    <property type="nucleotide sequence ID" value="XM_038921656.1"/>
</dbReference>
<dbReference type="GeneID" id="62194737"/>
<proteinExistence type="predicted"/>
<dbReference type="EMBL" id="CP064812">
    <property type="protein sequence ID" value="QPG74019.1"/>
    <property type="molecule type" value="Genomic_DNA"/>
</dbReference>
<evidence type="ECO:0000313" key="8">
    <source>
        <dbReference type="EMBL" id="QPG74019.1"/>
    </source>
</evidence>
<protein>
    <recommendedName>
        <fullName evidence="7">J domain-containing protein</fullName>
    </recommendedName>
</protein>
<dbReference type="GO" id="GO:0005737">
    <property type="term" value="C:cytoplasm"/>
    <property type="evidence" value="ECO:0007669"/>
    <property type="project" value="UniProtKB-SubCell"/>
</dbReference>
<dbReference type="OrthoDB" id="436519at2759"/>
<dbReference type="InterPro" id="IPR052094">
    <property type="entry name" value="Pre-mRNA-splicing_ERAD"/>
</dbReference>
<dbReference type="KEGG" id="bnn:FOA43_001336"/>
<keyword evidence="5" id="KW-0539">Nucleus</keyword>
<dbReference type="PRINTS" id="PR00625">
    <property type="entry name" value="JDOMAIN"/>
</dbReference>
<dbReference type="InterPro" id="IPR012677">
    <property type="entry name" value="Nucleotide-bd_a/b_plait_sf"/>
</dbReference>
<evidence type="ECO:0000313" key="9">
    <source>
        <dbReference type="Proteomes" id="UP000662931"/>
    </source>
</evidence>
<dbReference type="Proteomes" id="UP000662931">
    <property type="component" value="Chromosome 1"/>
</dbReference>
<keyword evidence="4" id="KW-0143">Chaperone</keyword>
<dbReference type="Pfam" id="PF00226">
    <property type="entry name" value="DnaJ"/>
    <property type="match status" value="1"/>
</dbReference>
<dbReference type="SUPFAM" id="SSF46565">
    <property type="entry name" value="Chaperone J-domain"/>
    <property type="match status" value="1"/>
</dbReference>
<dbReference type="GO" id="GO:0005681">
    <property type="term" value="C:spliceosomal complex"/>
    <property type="evidence" value="ECO:0007669"/>
    <property type="project" value="TreeGrafter"/>
</dbReference>
<dbReference type="PANTHER" id="PTHR44313">
    <property type="entry name" value="DNAJ HOMOLOG SUBFAMILY C MEMBER 17"/>
    <property type="match status" value="1"/>
</dbReference>
<feature type="domain" description="J" evidence="7">
    <location>
        <begin position="21"/>
        <end position="89"/>
    </location>
</feature>
<keyword evidence="9" id="KW-1185">Reference proteome</keyword>
<dbReference type="Gene3D" id="3.30.70.330">
    <property type="match status" value="1"/>
</dbReference>
<reference evidence="8" key="1">
    <citation type="submission" date="2020-10" db="EMBL/GenBank/DDBJ databases">
        <authorList>
            <person name="Roach M.J.R."/>
        </authorList>
    </citation>
    <scope>NUCLEOTIDE SEQUENCE</scope>
    <source>
        <strain evidence="8">CBS 1945</strain>
    </source>
</reference>
<dbReference type="InterPro" id="IPR001623">
    <property type="entry name" value="DnaJ_domain"/>
</dbReference>
<comment type="subcellular location">
    <subcellularLocation>
        <location evidence="2">Cytoplasm</location>
    </subcellularLocation>
    <subcellularLocation>
        <location evidence="1">Nucleus</location>
    </subcellularLocation>
</comment>
<keyword evidence="6" id="KW-0175">Coiled coil</keyword>
<evidence type="ECO:0000256" key="6">
    <source>
        <dbReference type="SAM" id="Coils"/>
    </source>
</evidence>
<sequence>MSKEAKVEERDYDWLISRSRTAYSILSLEDLPREECTTSIIRKAYRKKALVLHPDKSKSPNAQEEFRELSVSYTILLDPILRQRYDNYLGKIDERRRLKGQVLGQRDRLKQDLLNNEEVYISGQNKKEMLQRKVAMLQREFDELKAAKLEESSQRENLNADDMTTHLVSKKVRVKWKNRPEIGDAFDEEILGKLMGVFGFIEDVRMSSLNKPRDNHHYATVTFKSAISSSMASVHDYSTSSSLWDEVEMGKLARLLRSVKLQPQLQLETDKYSQVQKLQLSFEDYVALSTIGIKRNL</sequence>
<gene>
    <name evidence="8" type="ORF">FOA43_001336</name>
</gene>
<dbReference type="CDD" id="cd06257">
    <property type="entry name" value="DnaJ"/>
    <property type="match status" value="1"/>
</dbReference>
<evidence type="ECO:0000259" key="7">
    <source>
        <dbReference type="PROSITE" id="PS50076"/>
    </source>
</evidence>
<evidence type="ECO:0000256" key="5">
    <source>
        <dbReference type="ARBA" id="ARBA00023242"/>
    </source>
</evidence>
<dbReference type="PANTHER" id="PTHR44313:SF1">
    <property type="entry name" value="DNAJ HOMOLOG SUBFAMILY C MEMBER 17"/>
    <property type="match status" value="1"/>
</dbReference>
<dbReference type="GO" id="GO:0000390">
    <property type="term" value="P:spliceosomal complex disassembly"/>
    <property type="evidence" value="ECO:0007669"/>
    <property type="project" value="TreeGrafter"/>
</dbReference>
<dbReference type="SMART" id="SM00271">
    <property type="entry name" value="DnaJ"/>
    <property type="match status" value="1"/>
</dbReference>
<dbReference type="InterPro" id="IPR036869">
    <property type="entry name" value="J_dom_sf"/>
</dbReference>
<dbReference type="AlphaFoldDB" id="A0A875S2G5"/>
<keyword evidence="3" id="KW-0963">Cytoplasm</keyword>